<organism evidence="3 4">
    <name type="scientific">Arthrobacter cheniae</name>
    <dbReference type="NCBI Taxonomy" id="1258888"/>
    <lineage>
        <taxon>Bacteria</taxon>
        <taxon>Bacillati</taxon>
        <taxon>Actinomycetota</taxon>
        <taxon>Actinomycetes</taxon>
        <taxon>Micrococcales</taxon>
        <taxon>Micrococcaceae</taxon>
        <taxon>Arthrobacter</taxon>
    </lineage>
</organism>
<comment type="caution">
    <text evidence="1">Lacks conserved residue(s) required for the propagation of feature annotation.</text>
</comment>
<reference evidence="3 4" key="1">
    <citation type="submission" date="2018-09" db="EMBL/GenBank/DDBJ databases">
        <title>Novel species of Arthrobacter.</title>
        <authorList>
            <person name="Liu Q."/>
            <person name="Xin Y.-H."/>
        </authorList>
    </citation>
    <scope>NUCLEOTIDE SEQUENCE [LARGE SCALE GENOMIC DNA]</scope>
    <source>
        <strain evidence="3 4">Hz2</strain>
    </source>
</reference>
<evidence type="ECO:0000313" key="4">
    <source>
        <dbReference type="Proteomes" id="UP000272560"/>
    </source>
</evidence>
<dbReference type="OrthoDB" id="4958311at2"/>
<dbReference type="SUPFAM" id="SSF47226">
    <property type="entry name" value="Histidine-containing phosphotransfer domain, HPT domain"/>
    <property type="match status" value="1"/>
</dbReference>
<evidence type="ECO:0000259" key="2">
    <source>
        <dbReference type="PROSITE" id="PS50894"/>
    </source>
</evidence>
<dbReference type="EMBL" id="QZVT01000017">
    <property type="protein sequence ID" value="RJT75115.1"/>
    <property type="molecule type" value="Genomic_DNA"/>
</dbReference>
<proteinExistence type="predicted"/>
<evidence type="ECO:0000313" key="3">
    <source>
        <dbReference type="EMBL" id="RJT75115.1"/>
    </source>
</evidence>
<dbReference type="InterPro" id="IPR036641">
    <property type="entry name" value="HPT_dom_sf"/>
</dbReference>
<gene>
    <name evidence="3" type="ORF">D6T63_18180</name>
</gene>
<protein>
    <recommendedName>
        <fullName evidence="2">HPt domain-containing protein</fullName>
    </recommendedName>
</protein>
<dbReference type="GO" id="GO:0000160">
    <property type="term" value="P:phosphorelay signal transduction system"/>
    <property type="evidence" value="ECO:0007669"/>
    <property type="project" value="InterPro"/>
</dbReference>
<evidence type="ECO:0000256" key="1">
    <source>
        <dbReference type="PROSITE-ProRule" id="PRU00110"/>
    </source>
</evidence>
<sequence>MIPALDAFAFEILAEDLGTDDASDFLTSFEALLTGRIQRIERALQAQDEEAITEALLSLQASAAMAGAAQLQASATHALMQQPMRSTPPGPLVRKLQGQADMFKDALVTFHHIGYSPITHMHMPPRSKLS</sequence>
<comment type="caution">
    <text evidence="3">The sequence shown here is derived from an EMBL/GenBank/DDBJ whole genome shotgun (WGS) entry which is preliminary data.</text>
</comment>
<dbReference type="Proteomes" id="UP000272560">
    <property type="component" value="Unassembled WGS sequence"/>
</dbReference>
<accession>A0A3A5LWZ4</accession>
<feature type="domain" description="HPt" evidence="2">
    <location>
        <begin position="18"/>
        <end position="110"/>
    </location>
</feature>
<dbReference type="RefSeq" id="WP_120150721.1">
    <property type="nucleotide sequence ID" value="NZ_QZVT01000017.1"/>
</dbReference>
<keyword evidence="4" id="KW-1185">Reference proteome</keyword>
<dbReference type="PROSITE" id="PS50894">
    <property type="entry name" value="HPT"/>
    <property type="match status" value="1"/>
</dbReference>
<dbReference type="InterPro" id="IPR008207">
    <property type="entry name" value="Sig_transdc_His_kin_Hpt_dom"/>
</dbReference>
<dbReference type="AlphaFoldDB" id="A0A3A5LWZ4"/>
<dbReference type="Gene3D" id="1.20.120.160">
    <property type="entry name" value="HPT domain"/>
    <property type="match status" value="1"/>
</dbReference>
<name>A0A3A5LWZ4_9MICC</name>